<keyword evidence="1" id="KW-0472">Membrane</keyword>
<protein>
    <submittedName>
        <fullName evidence="3">Type II CAAX endopeptidase family protein</fullName>
    </submittedName>
</protein>
<dbReference type="RefSeq" id="WP_349299988.1">
    <property type="nucleotide sequence ID" value="NZ_JBEDNQ010000009.1"/>
</dbReference>
<feature type="transmembrane region" description="Helical" evidence="1">
    <location>
        <begin position="236"/>
        <end position="255"/>
    </location>
</feature>
<dbReference type="InterPro" id="IPR003675">
    <property type="entry name" value="Rce1/LyrA-like_dom"/>
</dbReference>
<feature type="transmembrane region" description="Helical" evidence="1">
    <location>
        <begin position="71"/>
        <end position="93"/>
    </location>
</feature>
<dbReference type="Pfam" id="PF02517">
    <property type="entry name" value="Rce1-like"/>
    <property type="match status" value="1"/>
</dbReference>
<feature type="transmembrane region" description="Helical" evidence="1">
    <location>
        <begin position="150"/>
        <end position="167"/>
    </location>
</feature>
<evidence type="ECO:0000313" key="3">
    <source>
        <dbReference type="EMBL" id="MEQ3552915.1"/>
    </source>
</evidence>
<proteinExistence type="predicted"/>
<dbReference type="EMBL" id="JBEDNQ010000009">
    <property type="protein sequence ID" value="MEQ3552915.1"/>
    <property type="molecule type" value="Genomic_DNA"/>
</dbReference>
<accession>A0ABV1KEM8</accession>
<evidence type="ECO:0000313" key="4">
    <source>
        <dbReference type="Proteomes" id="UP001494902"/>
    </source>
</evidence>
<keyword evidence="1" id="KW-1133">Transmembrane helix</keyword>
<gene>
    <name evidence="3" type="ORF">WIS52_20820</name>
</gene>
<organism evidence="3 4">
    <name type="scientific">Pseudonocardia nematodicida</name>
    <dbReference type="NCBI Taxonomy" id="1206997"/>
    <lineage>
        <taxon>Bacteria</taxon>
        <taxon>Bacillati</taxon>
        <taxon>Actinomycetota</taxon>
        <taxon>Actinomycetes</taxon>
        <taxon>Pseudonocardiales</taxon>
        <taxon>Pseudonocardiaceae</taxon>
        <taxon>Pseudonocardia</taxon>
    </lineage>
</organism>
<comment type="caution">
    <text evidence="3">The sequence shown here is derived from an EMBL/GenBank/DDBJ whole genome shotgun (WGS) entry which is preliminary data.</text>
</comment>
<feature type="transmembrane region" description="Helical" evidence="1">
    <location>
        <begin position="267"/>
        <end position="291"/>
    </location>
</feature>
<dbReference type="Proteomes" id="UP001494902">
    <property type="component" value="Unassembled WGS sequence"/>
</dbReference>
<keyword evidence="4" id="KW-1185">Reference proteome</keyword>
<feature type="transmembrane region" description="Helical" evidence="1">
    <location>
        <begin position="214"/>
        <end position="229"/>
    </location>
</feature>
<evidence type="ECO:0000256" key="1">
    <source>
        <dbReference type="SAM" id="Phobius"/>
    </source>
</evidence>
<feature type="transmembrane region" description="Helical" evidence="1">
    <location>
        <begin position="188"/>
        <end position="208"/>
    </location>
</feature>
<keyword evidence="1" id="KW-0812">Transmembrane</keyword>
<reference evidence="3 4" key="1">
    <citation type="submission" date="2024-03" db="EMBL/GenBank/DDBJ databases">
        <title>Draft genome sequence of Pseudonocardia nematodicida JCM 31783.</title>
        <authorList>
            <person name="Butdee W."/>
            <person name="Duangmal K."/>
        </authorList>
    </citation>
    <scope>NUCLEOTIDE SEQUENCE [LARGE SCALE GENOMIC DNA]</scope>
    <source>
        <strain evidence="3 4">JCM 31783</strain>
    </source>
</reference>
<feature type="transmembrane region" description="Helical" evidence="1">
    <location>
        <begin position="114"/>
        <end position="134"/>
    </location>
</feature>
<name>A0ABV1KEM8_9PSEU</name>
<feature type="transmembrane region" description="Helical" evidence="1">
    <location>
        <begin position="35"/>
        <end position="59"/>
    </location>
</feature>
<feature type="domain" description="CAAX prenyl protease 2/Lysostaphin resistance protein A-like" evidence="2">
    <location>
        <begin position="152"/>
        <end position="246"/>
    </location>
</feature>
<evidence type="ECO:0000259" key="2">
    <source>
        <dbReference type="Pfam" id="PF02517"/>
    </source>
</evidence>
<sequence>MITDMKRRRGAATVPPGVEYHRVLAGEERRIGRGILAIVLLLGGLAAFYAVLLVGAAALDAAIGTEDRLSYTPLVHAAGMVAVALLLPWSMFIQRRLYGVPGASLHSVLSRFRFDLFGRALLLIVPVWVAALVVEHLTPLPTAVWTHADVLWIMVVTLLLTPLQAAGEEYGLRGLVFRVAGGWARDPRVGLVIGVLVSSVVFAAIHFSSDGWQNLWYLVFAIGTALITWRTGGVEIAVVLHAGYNTLAFVLAAALRADVGNVVLDRSAGAGTAAELVPIAVIVITTVVVWIRTRRGPARTPQPTAPVAAESLR</sequence>